<protein>
    <recommendedName>
        <fullName evidence="4">DUF3040 domain-containing protein</fullName>
    </recommendedName>
</protein>
<proteinExistence type="predicted"/>
<sequence>MYGHDGRRIRLMYVDDNNVAVEREIAALRAAWEGLRGADWAPGAEADRRIARKAGREGSVVTAMSWALISVLAATLLFIALLFTEDSAMSPEWILITPVVTFFVVWIGSRLRNGSR</sequence>
<dbReference type="RefSeq" id="WP_327163552.1">
    <property type="nucleotide sequence ID" value="NZ_CP108062.1"/>
</dbReference>
<organism evidence="2 3">
    <name type="scientific">Streptomyces zaomyceticus</name>
    <dbReference type="NCBI Taxonomy" id="68286"/>
    <lineage>
        <taxon>Bacteria</taxon>
        <taxon>Bacillati</taxon>
        <taxon>Actinomycetota</taxon>
        <taxon>Actinomycetes</taxon>
        <taxon>Kitasatosporales</taxon>
        <taxon>Streptomycetaceae</taxon>
        <taxon>Streptomyces</taxon>
    </lineage>
</organism>
<keyword evidence="1" id="KW-0812">Transmembrane</keyword>
<keyword evidence="1" id="KW-1133">Transmembrane helix</keyword>
<feature type="transmembrane region" description="Helical" evidence="1">
    <location>
        <begin position="58"/>
        <end position="81"/>
    </location>
</feature>
<evidence type="ECO:0000313" key="3">
    <source>
        <dbReference type="Proteomes" id="UP001622594"/>
    </source>
</evidence>
<name>A0ABZ1LDP2_9ACTN</name>
<keyword evidence="3" id="KW-1185">Reference proteome</keyword>
<accession>A0ABZ1LDP2</accession>
<evidence type="ECO:0000256" key="1">
    <source>
        <dbReference type="SAM" id="Phobius"/>
    </source>
</evidence>
<evidence type="ECO:0008006" key="4">
    <source>
        <dbReference type="Google" id="ProtNLM"/>
    </source>
</evidence>
<keyword evidence="1" id="KW-0472">Membrane</keyword>
<gene>
    <name evidence="2" type="ORF">OG814_17470</name>
</gene>
<dbReference type="EMBL" id="CP108188">
    <property type="protein sequence ID" value="WTR70945.1"/>
    <property type="molecule type" value="Genomic_DNA"/>
</dbReference>
<dbReference type="Proteomes" id="UP001622594">
    <property type="component" value="Chromosome"/>
</dbReference>
<evidence type="ECO:0000313" key="2">
    <source>
        <dbReference type="EMBL" id="WTR70945.1"/>
    </source>
</evidence>
<reference evidence="2 3" key="1">
    <citation type="submission" date="2022-10" db="EMBL/GenBank/DDBJ databases">
        <title>The complete genomes of actinobacterial strains from the NBC collection.</title>
        <authorList>
            <person name="Joergensen T.S."/>
            <person name="Alvarez Arevalo M."/>
            <person name="Sterndorff E.B."/>
            <person name="Faurdal D."/>
            <person name="Vuksanovic O."/>
            <person name="Mourched A.-S."/>
            <person name="Charusanti P."/>
            <person name="Shaw S."/>
            <person name="Blin K."/>
            <person name="Weber T."/>
        </authorList>
    </citation>
    <scope>NUCLEOTIDE SEQUENCE [LARGE SCALE GENOMIC DNA]</scope>
    <source>
        <strain evidence="2 3">NBC_00123</strain>
    </source>
</reference>
<feature type="transmembrane region" description="Helical" evidence="1">
    <location>
        <begin position="93"/>
        <end position="111"/>
    </location>
</feature>